<evidence type="ECO:0000259" key="2">
    <source>
        <dbReference type="Pfam" id="PF07603"/>
    </source>
</evidence>
<gene>
    <name evidence="3" type="ORF">CTM88_18130</name>
</gene>
<reference evidence="3 4" key="1">
    <citation type="submission" date="2018-03" db="EMBL/GenBank/DDBJ databases">
        <title>Whole genome sequencing of Histamine producing bacteria.</title>
        <authorList>
            <person name="Butler K."/>
        </authorList>
    </citation>
    <scope>NUCLEOTIDE SEQUENCE [LARGE SCALE GENOMIC DNA]</scope>
    <source>
        <strain evidence="3 4">BS2</strain>
    </source>
</reference>
<feature type="domain" description="Lcl C-terminal" evidence="2">
    <location>
        <begin position="44"/>
        <end position="170"/>
    </location>
</feature>
<dbReference type="PANTHER" id="PTHR35812">
    <property type="entry name" value="LIPOPROTEIN"/>
    <property type="match status" value="1"/>
</dbReference>
<evidence type="ECO:0000313" key="4">
    <source>
        <dbReference type="Proteomes" id="UP000240254"/>
    </source>
</evidence>
<feature type="chain" id="PRO_5015399884" evidence="1">
    <location>
        <begin position="21"/>
        <end position="173"/>
    </location>
</feature>
<dbReference type="OrthoDB" id="9793251at2"/>
<protein>
    <submittedName>
        <fullName evidence="3">DUF1566 domain-containing protein</fullName>
    </submittedName>
</protein>
<sequence>MIKIILVSAIAASMAPSVFAQTCNDKMVRSNEQSQFILNDSRGVATDAVNALDWQICPLGMSFENGDCIGTATQFDSWKMALDAVSSFNASSDVQYRLPTIIELSSIVERSCSSPAIDVAAFPSTPNAWFWSSTYTFGANDVDLGRKINFEDGLEFDNRANSNRHIRLVRSLR</sequence>
<proteinExistence type="predicted"/>
<evidence type="ECO:0000256" key="1">
    <source>
        <dbReference type="SAM" id="SignalP"/>
    </source>
</evidence>
<dbReference type="EMBL" id="PYMK01000025">
    <property type="protein sequence ID" value="PSU25130.1"/>
    <property type="molecule type" value="Genomic_DNA"/>
</dbReference>
<evidence type="ECO:0000313" key="3">
    <source>
        <dbReference type="EMBL" id="PSU25130.1"/>
    </source>
</evidence>
<organism evidence="3 4">
    <name type="scientific">Photobacterium aquimaris</name>
    <dbReference type="NCBI Taxonomy" id="512643"/>
    <lineage>
        <taxon>Bacteria</taxon>
        <taxon>Pseudomonadati</taxon>
        <taxon>Pseudomonadota</taxon>
        <taxon>Gammaproteobacteria</taxon>
        <taxon>Vibrionales</taxon>
        <taxon>Vibrionaceae</taxon>
        <taxon>Photobacterium</taxon>
    </lineage>
</organism>
<dbReference type="InterPro" id="IPR011460">
    <property type="entry name" value="Lcl_C"/>
</dbReference>
<dbReference type="Proteomes" id="UP000240254">
    <property type="component" value="Unassembled WGS sequence"/>
</dbReference>
<accession>A0A2T3IFR1</accession>
<name>A0A2T3IFR1_9GAMM</name>
<comment type="caution">
    <text evidence="3">The sequence shown here is derived from an EMBL/GenBank/DDBJ whole genome shotgun (WGS) entry which is preliminary data.</text>
</comment>
<dbReference type="AlphaFoldDB" id="A0A2T3IFR1"/>
<dbReference type="Pfam" id="PF07603">
    <property type="entry name" value="Lcl_C"/>
    <property type="match status" value="1"/>
</dbReference>
<feature type="signal peptide" evidence="1">
    <location>
        <begin position="1"/>
        <end position="20"/>
    </location>
</feature>
<dbReference type="RefSeq" id="WP_065176475.1">
    <property type="nucleotide sequence ID" value="NZ_LZFA01000014.1"/>
</dbReference>
<dbReference type="PANTHER" id="PTHR35812:SF1">
    <property type="entry name" value="LIPOPROTEIN"/>
    <property type="match status" value="1"/>
</dbReference>
<keyword evidence="1" id="KW-0732">Signal</keyword>